<evidence type="ECO:0000313" key="8">
    <source>
        <dbReference type="Proteomes" id="UP000239007"/>
    </source>
</evidence>
<keyword evidence="3 5" id="KW-1133">Transmembrane helix</keyword>
<dbReference type="PANTHER" id="PTHR43471:SF3">
    <property type="entry name" value="ABC TRANSPORTER PERMEASE PROTEIN NATB"/>
    <property type="match status" value="1"/>
</dbReference>
<sequence length="389" mass="42653">MIKTLFTKEFLDSIRDKRSIFAALLGAFLPPIFFAAIMTFTLEESTSVDELYISIENQQQAPHVVALLEQSKILHADMPEAGKTFELDGESLEHSKITLTFADDFAQKMEQGQKATITLLADYSKKGSREEISRIKTVVNRYQSQLVTMKLTARGISPSLLSPIHIEENDTSSPSSKSALILGMLGVMILVAAFVSSTNVAIDCSAGERERNSLELLIMQPVSTLQVVIAKAMNTAFFGAVGATLSIVLTALVIPFIPLHKAGMAFNFDLQLGLTIWLLLLPLALFAAAFQLAVAFHAKSFKEAQSYIQYTIMVPVFLPMVLEIMNYKNAALSYIPIFAQQQAISQLIRGDLESYLPFVGGSIITIIVSFAIIKFTANSLKSEKVVLGL</sequence>
<organism evidence="7 8">
    <name type="scientific">Psychrosphaera saromensis</name>
    <dbReference type="NCBI Taxonomy" id="716813"/>
    <lineage>
        <taxon>Bacteria</taxon>
        <taxon>Pseudomonadati</taxon>
        <taxon>Pseudomonadota</taxon>
        <taxon>Gammaproteobacteria</taxon>
        <taxon>Alteromonadales</taxon>
        <taxon>Pseudoalteromonadaceae</taxon>
        <taxon>Psychrosphaera</taxon>
    </lineage>
</organism>
<evidence type="ECO:0000256" key="3">
    <source>
        <dbReference type="ARBA" id="ARBA00022989"/>
    </source>
</evidence>
<dbReference type="Pfam" id="PF12698">
    <property type="entry name" value="ABC2_membrane_3"/>
    <property type="match status" value="1"/>
</dbReference>
<evidence type="ECO:0000313" key="7">
    <source>
        <dbReference type="EMBL" id="PQJ55047.1"/>
    </source>
</evidence>
<protein>
    <recommendedName>
        <fullName evidence="6">ABC-2 type transporter transmembrane domain-containing protein</fullName>
    </recommendedName>
</protein>
<dbReference type="Proteomes" id="UP000239007">
    <property type="component" value="Unassembled WGS sequence"/>
</dbReference>
<feature type="transmembrane region" description="Helical" evidence="5">
    <location>
        <begin position="20"/>
        <end position="42"/>
    </location>
</feature>
<dbReference type="PANTHER" id="PTHR43471">
    <property type="entry name" value="ABC TRANSPORTER PERMEASE"/>
    <property type="match status" value="1"/>
</dbReference>
<proteinExistence type="predicted"/>
<dbReference type="RefSeq" id="WP_105053570.1">
    <property type="nucleotide sequence ID" value="NZ_BMYG01000009.1"/>
</dbReference>
<keyword evidence="4 5" id="KW-0472">Membrane</keyword>
<name>A0A2S7UYI2_9GAMM</name>
<reference evidence="7 8" key="1">
    <citation type="submission" date="2016-12" db="EMBL/GenBank/DDBJ databases">
        <title>Diversity of luminous bacteria.</title>
        <authorList>
            <person name="Yoshizawa S."/>
            <person name="Kogure K."/>
        </authorList>
    </citation>
    <scope>NUCLEOTIDE SEQUENCE [LARGE SCALE GENOMIC DNA]</scope>
    <source>
        <strain evidence="7 8">SA4-48</strain>
    </source>
</reference>
<dbReference type="OrthoDB" id="5486437at2"/>
<dbReference type="InterPro" id="IPR013525">
    <property type="entry name" value="ABC2_TM"/>
</dbReference>
<keyword evidence="8" id="KW-1185">Reference proteome</keyword>
<dbReference type="GO" id="GO:0140359">
    <property type="term" value="F:ABC-type transporter activity"/>
    <property type="evidence" value="ECO:0007669"/>
    <property type="project" value="InterPro"/>
</dbReference>
<dbReference type="GO" id="GO:0016020">
    <property type="term" value="C:membrane"/>
    <property type="evidence" value="ECO:0007669"/>
    <property type="project" value="UniProtKB-SubCell"/>
</dbReference>
<evidence type="ECO:0000256" key="4">
    <source>
        <dbReference type="ARBA" id="ARBA00023136"/>
    </source>
</evidence>
<feature type="transmembrane region" description="Helical" evidence="5">
    <location>
        <begin position="236"/>
        <end position="256"/>
    </location>
</feature>
<feature type="transmembrane region" description="Helical" evidence="5">
    <location>
        <begin position="276"/>
        <end position="295"/>
    </location>
</feature>
<comment type="caution">
    <text evidence="7">The sequence shown here is derived from an EMBL/GenBank/DDBJ whole genome shotgun (WGS) entry which is preliminary data.</text>
</comment>
<evidence type="ECO:0000256" key="1">
    <source>
        <dbReference type="ARBA" id="ARBA00004141"/>
    </source>
</evidence>
<feature type="transmembrane region" description="Helical" evidence="5">
    <location>
        <begin position="179"/>
        <end position="202"/>
    </location>
</feature>
<gene>
    <name evidence="7" type="ORF">BTO11_16230</name>
</gene>
<dbReference type="EMBL" id="MSCH01000003">
    <property type="protein sequence ID" value="PQJ55047.1"/>
    <property type="molecule type" value="Genomic_DNA"/>
</dbReference>
<feature type="transmembrane region" description="Helical" evidence="5">
    <location>
        <begin position="355"/>
        <end position="373"/>
    </location>
</feature>
<comment type="subcellular location">
    <subcellularLocation>
        <location evidence="1">Membrane</location>
        <topology evidence="1">Multi-pass membrane protein</topology>
    </subcellularLocation>
</comment>
<dbReference type="AlphaFoldDB" id="A0A2S7UYI2"/>
<evidence type="ECO:0000256" key="2">
    <source>
        <dbReference type="ARBA" id="ARBA00022692"/>
    </source>
</evidence>
<evidence type="ECO:0000259" key="6">
    <source>
        <dbReference type="Pfam" id="PF12698"/>
    </source>
</evidence>
<feature type="domain" description="ABC-2 type transporter transmembrane" evidence="6">
    <location>
        <begin position="28"/>
        <end position="372"/>
    </location>
</feature>
<accession>A0A2S7UYI2</accession>
<evidence type="ECO:0000256" key="5">
    <source>
        <dbReference type="SAM" id="Phobius"/>
    </source>
</evidence>
<keyword evidence="2 5" id="KW-0812">Transmembrane</keyword>